<dbReference type="PANTHER" id="PTHR10903:SF135">
    <property type="entry name" value="TRANSLOCASE OF CHLOROPLAST 120, CHLOROPLASTIC-RELATED"/>
    <property type="match status" value="1"/>
</dbReference>
<dbReference type="KEGG" id="edi:EDI_274470"/>
<keyword evidence="14" id="KW-0342">GTP-binding</keyword>
<keyword evidence="9" id="KW-0378">Hydrolase</keyword>
<evidence type="ECO:0000256" key="15">
    <source>
        <dbReference type="ARBA" id="ARBA00023136"/>
    </source>
</evidence>
<evidence type="ECO:0000256" key="3">
    <source>
        <dbReference type="ARBA" id="ARBA00022448"/>
    </source>
</evidence>
<gene>
    <name evidence="18" type="ORF">EDI_274470</name>
</gene>
<evidence type="ECO:0000256" key="1">
    <source>
        <dbReference type="ARBA" id="ARBA00001946"/>
    </source>
</evidence>
<evidence type="ECO:0000256" key="5">
    <source>
        <dbReference type="ARBA" id="ARBA00022640"/>
    </source>
</evidence>
<keyword evidence="6" id="KW-0812">Transmembrane</keyword>
<dbReference type="AlphaFoldDB" id="B0EHL1"/>
<keyword evidence="12" id="KW-0653">Protein transport</keyword>
<keyword evidence="19" id="KW-1185">Reference proteome</keyword>
<evidence type="ECO:0000256" key="13">
    <source>
        <dbReference type="ARBA" id="ARBA00022989"/>
    </source>
</evidence>
<evidence type="ECO:0000256" key="4">
    <source>
        <dbReference type="ARBA" id="ARBA00022528"/>
    </source>
</evidence>
<keyword evidence="13" id="KW-1133">Transmembrane helix</keyword>
<feature type="domain" description="AIG1-type G" evidence="17">
    <location>
        <begin position="7"/>
        <end position="225"/>
    </location>
</feature>
<evidence type="ECO:0000256" key="11">
    <source>
        <dbReference type="ARBA" id="ARBA00022842"/>
    </source>
</evidence>
<dbReference type="GO" id="GO:0016020">
    <property type="term" value="C:membrane"/>
    <property type="evidence" value="ECO:0007669"/>
    <property type="project" value="UniProtKB-SubCell"/>
</dbReference>
<keyword evidence="5" id="KW-0934">Plastid</keyword>
<evidence type="ECO:0000256" key="7">
    <source>
        <dbReference type="ARBA" id="ARBA00022723"/>
    </source>
</evidence>
<dbReference type="InterPro" id="IPR027417">
    <property type="entry name" value="P-loop_NTPase"/>
</dbReference>
<dbReference type="GO" id="GO:0015031">
    <property type="term" value="P:protein transport"/>
    <property type="evidence" value="ECO:0007669"/>
    <property type="project" value="UniProtKB-KW"/>
</dbReference>
<evidence type="ECO:0000259" key="17">
    <source>
        <dbReference type="PROSITE" id="PS51720"/>
    </source>
</evidence>
<organism evidence="19">
    <name type="scientific">Entamoeba dispar (strain ATCC PRA-260 / SAW760)</name>
    <dbReference type="NCBI Taxonomy" id="370354"/>
    <lineage>
        <taxon>Eukaryota</taxon>
        <taxon>Amoebozoa</taxon>
        <taxon>Evosea</taxon>
        <taxon>Archamoebae</taxon>
        <taxon>Mastigamoebida</taxon>
        <taxon>Entamoebidae</taxon>
        <taxon>Entamoeba</taxon>
    </lineage>
</organism>
<keyword evidence="3" id="KW-0813">Transport</keyword>
<dbReference type="OrthoDB" id="8954335at2759"/>
<dbReference type="VEuPathDB" id="AmoebaDB:EDI_274470"/>
<evidence type="ECO:0000256" key="8">
    <source>
        <dbReference type="ARBA" id="ARBA00022741"/>
    </source>
</evidence>
<dbReference type="PROSITE" id="PS51720">
    <property type="entry name" value="G_AIG1"/>
    <property type="match status" value="1"/>
</dbReference>
<dbReference type="FunFam" id="3.40.50.300:FF:001252">
    <property type="entry name" value="AIG1 family protein"/>
    <property type="match status" value="1"/>
</dbReference>
<evidence type="ECO:0000256" key="6">
    <source>
        <dbReference type="ARBA" id="ARBA00022692"/>
    </source>
</evidence>
<dbReference type="RefSeq" id="XP_001737717.1">
    <property type="nucleotide sequence ID" value="XM_001737665.1"/>
</dbReference>
<dbReference type="GO" id="GO:0046872">
    <property type="term" value="F:metal ion binding"/>
    <property type="evidence" value="ECO:0007669"/>
    <property type="project" value="UniProtKB-KW"/>
</dbReference>
<evidence type="ECO:0000256" key="16">
    <source>
        <dbReference type="ARBA" id="ARBA00024013"/>
    </source>
</evidence>
<keyword evidence="11" id="KW-0460">Magnesium</keyword>
<dbReference type="InterPro" id="IPR045058">
    <property type="entry name" value="GIMA/IAN/Toc"/>
</dbReference>
<reference evidence="19" key="1">
    <citation type="submission" date="2007-12" db="EMBL/GenBank/DDBJ databases">
        <title>Annotation of Entamoeba dispar SAW760.</title>
        <authorList>
            <person name="Lorenzi H."/>
            <person name="Inman J."/>
            <person name="Schobel S."/>
            <person name="Amedeo P."/>
            <person name="Caler E."/>
        </authorList>
    </citation>
    <scope>NUCLEOTIDE SEQUENCE [LARGE SCALE GENOMIC DNA]</scope>
    <source>
        <strain evidence="19">ATCC PRA-260 / SAW760</strain>
    </source>
</reference>
<evidence type="ECO:0000256" key="10">
    <source>
        <dbReference type="ARBA" id="ARBA00022805"/>
    </source>
</evidence>
<evidence type="ECO:0000256" key="9">
    <source>
        <dbReference type="ARBA" id="ARBA00022801"/>
    </source>
</evidence>
<dbReference type="InterPro" id="IPR006703">
    <property type="entry name" value="G_AIG1"/>
</dbReference>
<name>B0EHL1_ENTDS</name>
<dbReference type="Proteomes" id="UP000008076">
    <property type="component" value="Unassembled WGS sequence"/>
</dbReference>
<evidence type="ECO:0000313" key="18">
    <source>
        <dbReference type="EMBL" id="EDR25986.1"/>
    </source>
</evidence>
<keyword evidence="10" id="KW-1002">Plastid outer membrane</keyword>
<dbReference type="GO" id="GO:0005525">
    <property type="term" value="F:GTP binding"/>
    <property type="evidence" value="ECO:0007669"/>
    <property type="project" value="UniProtKB-KW"/>
</dbReference>
<accession>B0EHL1</accession>
<dbReference type="SUPFAM" id="SSF52540">
    <property type="entry name" value="P-loop containing nucleoside triphosphate hydrolases"/>
    <property type="match status" value="1"/>
</dbReference>
<proteinExistence type="predicted"/>
<sequence>MSVPEDKPKTKILLIGDTGVGKSSLGNFILKSDVFIVGDGANSVTKEIHIGCEGKDDRSDLVVIDTPTLQDTSKENESWLNEMIKYIIGQGGIQTIVIVLDFNNDILSHDLETLIEIMCNVFPFYPFWKHVCIVWTKCYCYTPKNIIESHKTMKKDFFNKQIKKRIEEITKREEIINMPLMVYVDSQPEGEDNSRSKEEIERLLKEVRGLGDIEIYRDLETKGSEYKAIIEEKYRQEDLTESDSNTIPQVKYMRREIRIGYNGIINCGDWEVVANNTNSNRVKNFFVWLLECWNHFVKGNA</sequence>
<keyword evidence="7" id="KW-0479">Metal-binding</keyword>
<dbReference type="Pfam" id="PF04548">
    <property type="entry name" value="AIG1"/>
    <property type="match status" value="1"/>
</dbReference>
<keyword evidence="8" id="KW-0547">Nucleotide-binding</keyword>
<comment type="subcellular location">
    <subcellularLocation>
        <location evidence="2">Membrane</location>
        <topology evidence="2">Single-pass membrane protein</topology>
    </subcellularLocation>
    <subcellularLocation>
        <location evidence="16">Plastid</location>
        <location evidence="16">Chloroplast outer membrane</location>
    </subcellularLocation>
</comment>
<dbReference type="EMBL" id="DS549334">
    <property type="protein sequence ID" value="EDR25986.1"/>
    <property type="molecule type" value="Genomic_DNA"/>
</dbReference>
<dbReference type="GO" id="GO:0016787">
    <property type="term" value="F:hydrolase activity"/>
    <property type="evidence" value="ECO:0007669"/>
    <property type="project" value="UniProtKB-KW"/>
</dbReference>
<evidence type="ECO:0000256" key="12">
    <source>
        <dbReference type="ARBA" id="ARBA00022927"/>
    </source>
</evidence>
<dbReference type="Gene3D" id="3.40.50.300">
    <property type="entry name" value="P-loop containing nucleotide triphosphate hydrolases"/>
    <property type="match status" value="1"/>
</dbReference>
<evidence type="ECO:0000256" key="14">
    <source>
        <dbReference type="ARBA" id="ARBA00023134"/>
    </source>
</evidence>
<dbReference type="PANTHER" id="PTHR10903">
    <property type="entry name" value="GTPASE, IMAP FAMILY MEMBER-RELATED"/>
    <property type="match status" value="1"/>
</dbReference>
<comment type="cofactor">
    <cofactor evidence="1">
        <name>Mg(2+)</name>
        <dbReference type="ChEBI" id="CHEBI:18420"/>
    </cofactor>
</comment>
<evidence type="ECO:0000313" key="19">
    <source>
        <dbReference type="Proteomes" id="UP000008076"/>
    </source>
</evidence>
<protein>
    <recommendedName>
        <fullName evidence="17">AIG1-type G domain-containing protein</fullName>
    </recommendedName>
</protein>
<dbReference type="GeneID" id="5882769"/>
<keyword evidence="4" id="KW-0150">Chloroplast</keyword>
<evidence type="ECO:0000256" key="2">
    <source>
        <dbReference type="ARBA" id="ARBA00004167"/>
    </source>
</evidence>
<keyword evidence="15" id="KW-0472">Membrane</keyword>